<dbReference type="Pfam" id="PF00583">
    <property type="entry name" value="Acetyltransf_1"/>
    <property type="match status" value="1"/>
</dbReference>
<evidence type="ECO:0000256" key="2">
    <source>
        <dbReference type="ARBA" id="ARBA00023315"/>
    </source>
</evidence>
<dbReference type="Proteomes" id="UP000316125">
    <property type="component" value="Chromosome"/>
</dbReference>
<dbReference type="PANTHER" id="PTHR43877">
    <property type="entry name" value="AMINOALKYLPHOSPHONATE N-ACETYLTRANSFERASE-RELATED-RELATED"/>
    <property type="match status" value="1"/>
</dbReference>
<dbReference type="EMBL" id="CP041040">
    <property type="protein sequence ID" value="QDE33898.1"/>
    <property type="molecule type" value="Genomic_DNA"/>
</dbReference>
<protein>
    <submittedName>
        <fullName evidence="4">GNAT family N-acetyltransferase</fullName>
    </submittedName>
</protein>
<organism evidence="4 5">
    <name type="scientific">Microbacterium foliorum</name>
    <dbReference type="NCBI Taxonomy" id="104336"/>
    <lineage>
        <taxon>Bacteria</taxon>
        <taxon>Bacillati</taxon>
        <taxon>Actinomycetota</taxon>
        <taxon>Actinomycetes</taxon>
        <taxon>Micrococcales</taxon>
        <taxon>Microbacteriaceae</taxon>
        <taxon>Microbacterium</taxon>
    </lineage>
</organism>
<keyword evidence="1 4" id="KW-0808">Transferase</keyword>
<dbReference type="InterPro" id="IPR050832">
    <property type="entry name" value="Bact_Acetyltransf"/>
</dbReference>
<evidence type="ECO:0000313" key="5">
    <source>
        <dbReference type="Proteomes" id="UP000316125"/>
    </source>
</evidence>
<evidence type="ECO:0000256" key="1">
    <source>
        <dbReference type="ARBA" id="ARBA00022679"/>
    </source>
</evidence>
<dbReference type="SUPFAM" id="SSF55729">
    <property type="entry name" value="Acyl-CoA N-acyltransferases (Nat)"/>
    <property type="match status" value="1"/>
</dbReference>
<sequence>MPLDLNPLRADRFADWREATRARLVTLRQGSGMHVGGDAVSDVDAVLVDLLPAGHETETSLILTIDDEGTRVGTVWLAANNGVLIIVDLAFAIEPTERQLDDLLDELRSLARRQQVGRLSIALHSSDTAGRGFVEGRGFEVASIRMLLEPLPSREPRVSGGLVVTPMTPERFTSFASASEAAFAEDLVASGRYSAEDAAVESHRQMELELPDGIDSEGQELFTAHVDGAEVGVLWIGIRNRGGRPHVFILDIEIAADQRRKGYGRDLMLAAEHEAARLGADSMGLHVFGFNTSAINLYESLGYHRIEERFLLTV</sequence>
<dbReference type="GO" id="GO:0016747">
    <property type="term" value="F:acyltransferase activity, transferring groups other than amino-acyl groups"/>
    <property type="evidence" value="ECO:0007669"/>
    <property type="project" value="InterPro"/>
</dbReference>
<dbReference type="Gene3D" id="3.40.630.30">
    <property type="match status" value="2"/>
</dbReference>
<keyword evidence="2" id="KW-0012">Acyltransferase</keyword>
<name>A0A4Y5YMQ9_9MICO</name>
<evidence type="ECO:0000259" key="3">
    <source>
        <dbReference type="PROSITE" id="PS51186"/>
    </source>
</evidence>
<dbReference type="PROSITE" id="PS51186">
    <property type="entry name" value="GNAT"/>
    <property type="match status" value="1"/>
</dbReference>
<reference evidence="4 5" key="1">
    <citation type="submission" date="2019-06" db="EMBL/GenBank/DDBJ databases">
        <title>Complete genome of Microbacterium foliorum M2.</title>
        <authorList>
            <person name="Cao G."/>
        </authorList>
    </citation>
    <scope>NUCLEOTIDE SEQUENCE [LARGE SCALE GENOMIC DNA]</scope>
    <source>
        <strain evidence="4 5">M2</strain>
    </source>
</reference>
<proteinExistence type="predicted"/>
<dbReference type="OrthoDB" id="3381976at2"/>
<dbReference type="CDD" id="cd04301">
    <property type="entry name" value="NAT_SF"/>
    <property type="match status" value="1"/>
</dbReference>
<dbReference type="RefSeq" id="WP_140036181.1">
    <property type="nucleotide sequence ID" value="NZ_CP041040.1"/>
</dbReference>
<evidence type="ECO:0000313" key="4">
    <source>
        <dbReference type="EMBL" id="QDE33898.1"/>
    </source>
</evidence>
<accession>A0A4Y5YMQ9</accession>
<dbReference type="AlphaFoldDB" id="A0A4Y5YMQ9"/>
<dbReference type="InterPro" id="IPR016181">
    <property type="entry name" value="Acyl_CoA_acyltransferase"/>
</dbReference>
<gene>
    <name evidence="4" type="ORF">FIV50_03315</name>
</gene>
<dbReference type="InterPro" id="IPR000182">
    <property type="entry name" value="GNAT_dom"/>
</dbReference>
<feature type="domain" description="N-acetyltransferase" evidence="3">
    <location>
        <begin position="162"/>
        <end position="314"/>
    </location>
</feature>